<protein>
    <submittedName>
        <fullName evidence="1">Uncharacterized protein</fullName>
    </submittedName>
</protein>
<proteinExistence type="predicted"/>
<reference evidence="1 2" key="1">
    <citation type="journal article" date="2015" name="Genome Biol. Evol.">
        <title>Comparative Genomics of a Bacterivorous Green Alga Reveals Evolutionary Causalities and Consequences of Phago-Mixotrophic Mode of Nutrition.</title>
        <authorList>
            <person name="Burns J.A."/>
            <person name="Paasch A."/>
            <person name="Narechania A."/>
            <person name="Kim E."/>
        </authorList>
    </citation>
    <scope>NUCLEOTIDE SEQUENCE [LARGE SCALE GENOMIC DNA]</scope>
    <source>
        <strain evidence="1 2">PLY_AMNH</strain>
    </source>
</reference>
<comment type="caution">
    <text evidence="1">The sequence shown here is derived from an EMBL/GenBank/DDBJ whole genome shotgun (WGS) entry which is preliminary data.</text>
</comment>
<dbReference type="Proteomes" id="UP001190700">
    <property type="component" value="Unassembled WGS sequence"/>
</dbReference>
<organism evidence="1 2">
    <name type="scientific">Cymbomonas tetramitiformis</name>
    <dbReference type="NCBI Taxonomy" id="36881"/>
    <lineage>
        <taxon>Eukaryota</taxon>
        <taxon>Viridiplantae</taxon>
        <taxon>Chlorophyta</taxon>
        <taxon>Pyramimonadophyceae</taxon>
        <taxon>Pyramimonadales</taxon>
        <taxon>Pyramimonadaceae</taxon>
        <taxon>Cymbomonas</taxon>
    </lineage>
</organism>
<evidence type="ECO:0000313" key="1">
    <source>
        <dbReference type="EMBL" id="KAK3256987.1"/>
    </source>
</evidence>
<evidence type="ECO:0000313" key="2">
    <source>
        <dbReference type="Proteomes" id="UP001190700"/>
    </source>
</evidence>
<gene>
    <name evidence="1" type="ORF">CYMTET_33910</name>
</gene>
<sequence length="121" mass="14508">MEEYRDYLHELEPNFEYIYFTVKKIISELYADPEFLAALKVDFLDPTDDMWRSLHYQEVNRQSGGKLFSINNGAYELTVDWVKPFETVDTYSLDIACPVTLVWNEDRTRANILFEYYHPYL</sequence>
<accession>A0AAE0FC30</accession>
<keyword evidence="2" id="KW-1185">Reference proteome</keyword>
<dbReference type="AlphaFoldDB" id="A0AAE0FC30"/>
<dbReference type="EMBL" id="LGRX02021163">
    <property type="protein sequence ID" value="KAK3256987.1"/>
    <property type="molecule type" value="Genomic_DNA"/>
</dbReference>
<name>A0AAE0FC30_9CHLO</name>